<protein>
    <submittedName>
        <fullName evidence="2">Uncharacterized protein</fullName>
    </submittedName>
</protein>
<accession>A0ABR3VH06</accession>
<evidence type="ECO:0000313" key="2">
    <source>
        <dbReference type="EMBL" id="KAL1840716.1"/>
    </source>
</evidence>
<dbReference type="Proteomes" id="UP001586593">
    <property type="component" value="Unassembled WGS sequence"/>
</dbReference>
<sequence length="106" mass="10820">MSVSASKIQSLPDPCRLRLCEIAGREYRRGKKSREKRTSLSPGKLPKVIWLAGGGAPEGGRPPLAEGWGMGDGEAAGDGILGLLPGMGMGAAEVGCGVLCEAAGEL</sequence>
<evidence type="ECO:0000313" key="3">
    <source>
        <dbReference type="Proteomes" id="UP001586593"/>
    </source>
</evidence>
<dbReference type="EMBL" id="JAZHXJ010002166">
    <property type="protein sequence ID" value="KAL1840716.1"/>
    <property type="molecule type" value="Genomic_DNA"/>
</dbReference>
<comment type="caution">
    <text evidence="2">The sequence shown here is derived from an EMBL/GenBank/DDBJ whole genome shotgun (WGS) entry which is preliminary data.</text>
</comment>
<name>A0ABR3VH06_9PEZI</name>
<organism evidence="2 3">
    <name type="scientific">Phialemonium thermophilum</name>
    <dbReference type="NCBI Taxonomy" id="223376"/>
    <lineage>
        <taxon>Eukaryota</taxon>
        <taxon>Fungi</taxon>
        <taxon>Dikarya</taxon>
        <taxon>Ascomycota</taxon>
        <taxon>Pezizomycotina</taxon>
        <taxon>Sordariomycetes</taxon>
        <taxon>Sordariomycetidae</taxon>
        <taxon>Cephalothecales</taxon>
        <taxon>Cephalothecaceae</taxon>
        <taxon>Phialemonium</taxon>
    </lineage>
</organism>
<evidence type="ECO:0000256" key="1">
    <source>
        <dbReference type="SAM" id="MobiDB-lite"/>
    </source>
</evidence>
<proteinExistence type="predicted"/>
<gene>
    <name evidence="2" type="ORF">VTK73DRAFT_3685</name>
</gene>
<keyword evidence="3" id="KW-1185">Reference proteome</keyword>
<reference evidence="2 3" key="1">
    <citation type="journal article" date="2024" name="Commun. Biol.">
        <title>Comparative genomic analysis of thermophilic fungi reveals convergent evolutionary adaptations and gene losses.</title>
        <authorList>
            <person name="Steindorff A.S."/>
            <person name="Aguilar-Pontes M.V."/>
            <person name="Robinson A.J."/>
            <person name="Andreopoulos B."/>
            <person name="LaButti K."/>
            <person name="Kuo A."/>
            <person name="Mondo S."/>
            <person name="Riley R."/>
            <person name="Otillar R."/>
            <person name="Haridas S."/>
            <person name="Lipzen A."/>
            <person name="Grimwood J."/>
            <person name="Schmutz J."/>
            <person name="Clum A."/>
            <person name="Reid I.D."/>
            <person name="Moisan M.C."/>
            <person name="Butler G."/>
            <person name="Nguyen T.T.M."/>
            <person name="Dewar K."/>
            <person name="Conant G."/>
            <person name="Drula E."/>
            <person name="Henrissat B."/>
            <person name="Hansel C."/>
            <person name="Singer S."/>
            <person name="Hutchinson M.I."/>
            <person name="de Vries R.P."/>
            <person name="Natvig D.O."/>
            <person name="Powell A.J."/>
            <person name="Tsang A."/>
            <person name="Grigoriev I.V."/>
        </authorList>
    </citation>
    <scope>NUCLEOTIDE SEQUENCE [LARGE SCALE GENOMIC DNA]</scope>
    <source>
        <strain evidence="2 3">ATCC 24622</strain>
    </source>
</reference>
<feature type="region of interest" description="Disordered" evidence="1">
    <location>
        <begin position="51"/>
        <end position="70"/>
    </location>
</feature>